<evidence type="ECO:0000313" key="3">
    <source>
        <dbReference type="Proteomes" id="UP000294862"/>
    </source>
</evidence>
<keyword evidence="1" id="KW-1133">Transmembrane helix</keyword>
<keyword evidence="1" id="KW-0812">Transmembrane</keyword>
<evidence type="ECO:0008006" key="4">
    <source>
        <dbReference type="Google" id="ProtNLM"/>
    </source>
</evidence>
<keyword evidence="3" id="KW-1185">Reference proteome</keyword>
<protein>
    <recommendedName>
        <fullName evidence="4">DUF5056 domain-containing protein</fullName>
    </recommendedName>
</protein>
<dbReference type="AlphaFoldDB" id="A0A4R2I9J5"/>
<keyword evidence="1" id="KW-0472">Membrane</keyword>
<dbReference type="OrthoDB" id="5957826at2"/>
<dbReference type="RefSeq" id="WP_131995603.1">
    <property type="nucleotide sequence ID" value="NZ_SLWQ01000003.1"/>
</dbReference>
<comment type="caution">
    <text evidence="2">The sequence shown here is derived from an EMBL/GenBank/DDBJ whole genome shotgun (WGS) entry which is preliminary data.</text>
</comment>
<feature type="transmembrane region" description="Helical" evidence="1">
    <location>
        <begin position="43"/>
        <end position="62"/>
    </location>
</feature>
<gene>
    <name evidence="2" type="ORF">EV148_10313</name>
</gene>
<sequence>MTHSREDDAVEALLQRQFEGAVADDGFCDRVMKRLPARPRHRAWPLWSGIAVGVAACASTLSSNPGLQLGWRGWIGGDMSPSALAVLAALAGMSLLAMCWSLAEADGG</sequence>
<name>A0A4R2I9J5_9GAMM</name>
<reference evidence="2 3" key="1">
    <citation type="journal article" date="2015" name="Stand. Genomic Sci.">
        <title>Genomic Encyclopedia of Bacterial and Archaeal Type Strains, Phase III: the genomes of soil and plant-associated and newly described type strains.</title>
        <authorList>
            <person name="Whitman W.B."/>
            <person name="Woyke T."/>
            <person name="Klenk H.P."/>
            <person name="Zhou Y."/>
            <person name="Lilburn T.G."/>
            <person name="Beck B.J."/>
            <person name="De Vos P."/>
            <person name="Vandamme P."/>
            <person name="Eisen J.A."/>
            <person name="Garrity G."/>
            <person name="Hugenholtz P."/>
            <person name="Kyrpides N.C."/>
        </authorList>
    </citation>
    <scope>NUCLEOTIDE SEQUENCE [LARGE SCALE GENOMIC DNA]</scope>
    <source>
        <strain evidence="2 3">A3</strain>
    </source>
</reference>
<evidence type="ECO:0000313" key="2">
    <source>
        <dbReference type="EMBL" id="TCO41094.1"/>
    </source>
</evidence>
<dbReference type="EMBL" id="SLWQ01000003">
    <property type="protein sequence ID" value="TCO41094.1"/>
    <property type="molecule type" value="Genomic_DNA"/>
</dbReference>
<organism evidence="2 3">
    <name type="scientific">Dokdonella fugitiva</name>
    <dbReference type="NCBI Taxonomy" id="328517"/>
    <lineage>
        <taxon>Bacteria</taxon>
        <taxon>Pseudomonadati</taxon>
        <taxon>Pseudomonadota</taxon>
        <taxon>Gammaproteobacteria</taxon>
        <taxon>Lysobacterales</taxon>
        <taxon>Rhodanobacteraceae</taxon>
        <taxon>Dokdonella</taxon>
    </lineage>
</organism>
<proteinExistence type="predicted"/>
<dbReference type="Proteomes" id="UP000294862">
    <property type="component" value="Unassembled WGS sequence"/>
</dbReference>
<feature type="transmembrane region" description="Helical" evidence="1">
    <location>
        <begin position="82"/>
        <end position="103"/>
    </location>
</feature>
<accession>A0A4R2I9J5</accession>
<evidence type="ECO:0000256" key="1">
    <source>
        <dbReference type="SAM" id="Phobius"/>
    </source>
</evidence>